<dbReference type="EMBL" id="BMEV01000010">
    <property type="protein sequence ID" value="GGH71779.1"/>
    <property type="molecule type" value="Genomic_DNA"/>
</dbReference>
<dbReference type="PANTHER" id="PTHR12196">
    <property type="entry name" value="DOMAIN OF UNKNOWN FUNCTION 71 DUF71 -CONTAINING PROTEIN"/>
    <property type="match status" value="1"/>
</dbReference>
<dbReference type="NCBIfam" id="TIGR00290">
    <property type="entry name" value="MJ0570_dom"/>
    <property type="match status" value="1"/>
</dbReference>
<reference evidence="2" key="1">
    <citation type="journal article" date="2014" name="Int. J. Syst. Evol. Microbiol.">
        <title>Complete genome sequence of Corynebacterium casei LMG S-19264T (=DSM 44701T), isolated from a smear-ripened cheese.</title>
        <authorList>
            <consortium name="US DOE Joint Genome Institute (JGI-PGF)"/>
            <person name="Walter F."/>
            <person name="Albersmeier A."/>
            <person name="Kalinowski J."/>
            <person name="Ruckert C."/>
        </authorList>
    </citation>
    <scope>NUCLEOTIDE SEQUENCE</scope>
    <source>
        <strain evidence="2">CGMCC 1.12360</strain>
    </source>
</reference>
<dbReference type="InterPro" id="IPR002761">
    <property type="entry name" value="Diphthami_syn_dom"/>
</dbReference>
<evidence type="ECO:0000313" key="2">
    <source>
        <dbReference type="EMBL" id="GGH71779.1"/>
    </source>
</evidence>
<dbReference type="Pfam" id="PF01902">
    <property type="entry name" value="Diphthami_syn_2"/>
    <property type="match status" value="1"/>
</dbReference>
<organism evidence="2 3">
    <name type="scientific">Compostibacillus humi</name>
    <dbReference type="NCBI Taxonomy" id="1245525"/>
    <lineage>
        <taxon>Bacteria</taxon>
        <taxon>Bacillati</taxon>
        <taxon>Bacillota</taxon>
        <taxon>Bacilli</taxon>
        <taxon>Bacillales</taxon>
        <taxon>Bacillaceae</taxon>
        <taxon>Compostibacillus</taxon>
    </lineage>
</organism>
<feature type="domain" description="Diphthamide synthase" evidence="1">
    <location>
        <begin position="4"/>
        <end position="197"/>
    </location>
</feature>
<evidence type="ECO:0000313" key="3">
    <source>
        <dbReference type="Proteomes" id="UP000602050"/>
    </source>
</evidence>
<dbReference type="InterPro" id="IPR014729">
    <property type="entry name" value="Rossmann-like_a/b/a_fold"/>
</dbReference>
<accession>A0A8J3EKB4</accession>
<dbReference type="PANTHER" id="PTHR12196:SF2">
    <property type="entry name" value="DIPHTHINE--AMMONIA LIGASE"/>
    <property type="match status" value="1"/>
</dbReference>
<dbReference type="AlphaFoldDB" id="A0A8J3EKB4"/>
<name>A0A8J3EKB4_9BACI</name>
<dbReference type="CDD" id="cd01994">
    <property type="entry name" value="AANH_PF0828-like"/>
    <property type="match status" value="1"/>
</dbReference>
<dbReference type="GO" id="GO:0017178">
    <property type="term" value="F:diphthine-ammonia ligase activity"/>
    <property type="evidence" value="ECO:0007669"/>
    <property type="project" value="TreeGrafter"/>
</dbReference>
<reference evidence="2" key="2">
    <citation type="submission" date="2020-09" db="EMBL/GenBank/DDBJ databases">
        <authorList>
            <person name="Sun Q."/>
            <person name="Zhou Y."/>
        </authorList>
    </citation>
    <scope>NUCLEOTIDE SEQUENCE</scope>
    <source>
        <strain evidence="2">CGMCC 1.12360</strain>
    </source>
</reference>
<dbReference type="Gene3D" id="3.40.50.620">
    <property type="entry name" value="HUPs"/>
    <property type="match status" value="1"/>
</dbReference>
<sequence length="197" mass="22379">MAQRTALFFSGGKDSCFALHRLQQQKIDVVCLMTTVWKDKDETVAHGEKLERINGQAKRLGIPVQFIPVTFETYTEDVVKALSQLKAAYRLRGVAFGDIYLEGHREWGEQVAKDTGLSPYYPLWTDEEGAVRLLKEFVASGFKAEVIRVDESKLPKSWVGRLLDASFIDDIQHKDVCPMGESGEYHTFVYDGPIFRK</sequence>
<dbReference type="SUPFAM" id="SSF52402">
    <property type="entry name" value="Adenine nucleotide alpha hydrolases-like"/>
    <property type="match status" value="1"/>
</dbReference>
<dbReference type="Proteomes" id="UP000602050">
    <property type="component" value="Unassembled WGS sequence"/>
</dbReference>
<dbReference type="InterPro" id="IPR030662">
    <property type="entry name" value="DPH6/MJ0570"/>
</dbReference>
<proteinExistence type="predicted"/>
<dbReference type="Gene3D" id="3.90.1490.10">
    <property type="entry name" value="putative n-type atp pyrophosphatase, domain 2"/>
    <property type="match status" value="1"/>
</dbReference>
<protein>
    <submittedName>
        <fullName evidence="2">ATP pyrophosphatase</fullName>
    </submittedName>
</protein>
<dbReference type="GO" id="GO:0017183">
    <property type="term" value="P:protein histidyl modification to diphthamide"/>
    <property type="evidence" value="ECO:0007669"/>
    <property type="project" value="TreeGrafter"/>
</dbReference>
<dbReference type="RefSeq" id="WP_188391091.1">
    <property type="nucleotide sequence ID" value="NZ_BMEV01000010.1"/>
</dbReference>
<keyword evidence="3" id="KW-1185">Reference proteome</keyword>
<comment type="caution">
    <text evidence="2">The sequence shown here is derived from an EMBL/GenBank/DDBJ whole genome shotgun (WGS) entry which is preliminary data.</text>
</comment>
<evidence type="ECO:0000259" key="1">
    <source>
        <dbReference type="Pfam" id="PF01902"/>
    </source>
</evidence>
<gene>
    <name evidence="2" type="ORF">GCM10010978_08060</name>
</gene>